<feature type="region of interest" description="Disordered" evidence="1">
    <location>
        <begin position="1"/>
        <end position="23"/>
    </location>
</feature>
<evidence type="ECO:0000313" key="3">
    <source>
        <dbReference type="Proteomes" id="UP001063228"/>
    </source>
</evidence>
<feature type="region of interest" description="Disordered" evidence="1">
    <location>
        <begin position="137"/>
        <end position="250"/>
    </location>
</feature>
<evidence type="ECO:0000313" key="2">
    <source>
        <dbReference type="EMBL" id="UXZ98472.1"/>
    </source>
</evidence>
<name>A0ABY6FKK2_9PSED</name>
<proteinExistence type="predicted"/>
<reference evidence="2" key="1">
    <citation type="submission" date="2021-08" db="EMBL/GenBank/DDBJ databases">
        <title>Complete genome sequence of Pseudomonas phytophila.</title>
        <authorList>
            <person name="Weir B.S."/>
            <person name="Templeton M.D."/>
            <person name="Arshed S."/>
            <person name="Andersen M.T."/>
            <person name="Jayaraman J."/>
        </authorList>
    </citation>
    <scope>NUCLEOTIDE SEQUENCE</scope>
    <source>
        <strain evidence="2">ICMP 23753</strain>
    </source>
</reference>
<feature type="compositionally biased region" description="Basic and acidic residues" evidence="1">
    <location>
        <begin position="239"/>
        <end position="250"/>
    </location>
</feature>
<protein>
    <recommendedName>
        <fullName evidence="4">DUF1206 domain-containing protein</fullName>
    </recommendedName>
</protein>
<dbReference type="EMBL" id="CP081201">
    <property type="protein sequence ID" value="UXZ98472.1"/>
    <property type="molecule type" value="Genomic_DNA"/>
</dbReference>
<accession>A0ABY6FKK2</accession>
<evidence type="ECO:0008006" key="4">
    <source>
        <dbReference type="Google" id="ProtNLM"/>
    </source>
</evidence>
<sequence>MDTTSQNPAGSTDQNNDPPQDHLHNLQEDALAAVASAKEHGSAQFEQYRDTAVDQIESLAHSAQSAAEQMQDGDTLGLSHYVTDLAQNMTTLAGNLRGKSIDELLQQAGKLARDNPALFVSGSVALGFGLSRFLKASNSGQPQGETQTSSPAQPPTGSTGTQPVRPDDELGSNYQSESSPIVEADHVPPVKHAHMGDVYHSGRPGIVDRSATPDAAAGSSVPGVPDGSLFDDDLPADAQTREGQSRGDVS</sequence>
<gene>
    <name evidence="2" type="ORF">K3169_11675</name>
</gene>
<dbReference type="Proteomes" id="UP001063228">
    <property type="component" value="Chromosome"/>
</dbReference>
<feature type="compositionally biased region" description="Polar residues" evidence="1">
    <location>
        <begin position="137"/>
        <end position="162"/>
    </location>
</feature>
<evidence type="ECO:0000256" key="1">
    <source>
        <dbReference type="SAM" id="MobiDB-lite"/>
    </source>
</evidence>
<feature type="compositionally biased region" description="Polar residues" evidence="1">
    <location>
        <begin position="1"/>
        <end position="18"/>
    </location>
</feature>
<keyword evidence="3" id="KW-1185">Reference proteome</keyword>
<organism evidence="2 3">
    <name type="scientific">Pseudomonas phytophila</name>
    <dbReference type="NCBI Taxonomy" id="2867264"/>
    <lineage>
        <taxon>Bacteria</taxon>
        <taxon>Pseudomonadati</taxon>
        <taxon>Pseudomonadota</taxon>
        <taxon>Gammaproteobacteria</taxon>
        <taxon>Pseudomonadales</taxon>
        <taxon>Pseudomonadaceae</taxon>
        <taxon>Pseudomonas</taxon>
    </lineage>
</organism>
<dbReference type="RefSeq" id="WP_122704932.1">
    <property type="nucleotide sequence ID" value="NZ_CP081201.1"/>
</dbReference>